<evidence type="ECO:0000256" key="1">
    <source>
        <dbReference type="ARBA" id="ARBA00022741"/>
    </source>
</evidence>
<dbReference type="NCBIfam" id="TIGR00229">
    <property type="entry name" value="sensory_box"/>
    <property type="match status" value="1"/>
</dbReference>
<evidence type="ECO:0000256" key="3">
    <source>
        <dbReference type="ARBA" id="ARBA00023015"/>
    </source>
</evidence>
<dbReference type="InterPro" id="IPR025662">
    <property type="entry name" value="Sigma_54_int_dom_ATP-bd_1"/>
</dbReference>
<gene>
    <name evidence="8" type="ORF">SAMN00808754_0855</name>
</gene>
<feature type="domain" description="Sigma-54 factor interaction" evidence="6">
    <location>
        <begin position="326"/>
        <end position="556"/>
    </location>
</feature>
<dbReference type="PROSITE" id="PS50112">
    <property type="entry name" value="PAS"/>
    <property type="match status" value="1"/>
</dbReference>
<dbReference type="InterPro" id="IPR058031">
    <property type="entry name" value="AAA_lid_NorR"/>
</dbReference>
<dbReference type="InterPro" id="IPR002197">
    <property type="entry name" value="HTH_Fis"/>
</dbReference>
<dbReference type="Pfam" id="PF25601">
    <property type="entry name" value="AAA_lid_14"/>
    <property type="match status" value="1"/>
</dbReference>
<dbReference type="GO" id="GO:0005524">
    <property type="term" value="F:ATP binding"/>
    <property type="evidence" value="ECO:0007669"/>
    <property type="project" value="UniProtKB-KW"/>
</dbReference>
<dbReference type="Gene3D" id="3.40.50.300">
    <property type="entry name" value="P-loop containing nucleotide triphosphate hydrolases"/>
    <property type="match status" value="1"/>
</dbReference>
<dbReference type="CDD" id="cd00009">
    <property type="entry name" value="AAA"/>
    <property type="match status" value="1"/>
</dbReference>
<keyword evidence="3" id="KW-0805">Transcription regulation</keyword>
<dbReference type="Pfam" id="PF06506">
    <property type="entry name" value="PrpR_N"/>
    <property type="match status" value="1"/>
</dbReference>
<dbReference type="PROSITE" id="PS00676">
    <property type="entry name" value="SIGMA54_INTERACT_2"/>
    <property type="match status" value="1"/>
</dbReference>
<dbReference type="PANTHER" id="PTHR32071">
    <property type="entry name" value="TRANSCRIPTIONAL REGULATORY PROTEIN"/>
    <property type="match status" value="1"/>
</dbReference>
<dbReference type="InterPro" id="IPR009057">
    <property type="entry name" value="Homeodomain-like_sf"/>
</dbReference>
<dbReference type="PROSITE" id="PS00675">
    <property type="entry name" value="SIGMA54_INTERACT_1"/>
    <property type="match status" value="1"/>
</dbReference>
<keyword evidence="1" id="KW-0547">Nucleotide-binding</keyword>
<dbReference type="EMBL" id="LT838272">
    <property type="protein sequence ID" value="SMB93440.1"/>
    <property type="molecule type" value="Genomic_DNA"/>
</dbReference>
<dbReference type="InterPro" id="IPR027417">
    <property type="entry name" value="P-loop_NTPase"/>
</dbReference>
<dbReference type="InterPro" id="IPR000014">
    <property type="entry name" value="PAS"/>
</dbReference>
<dbReference type="InterPro" id="IPR003593">
    <property type="entry name" value="AAA+_ATPase"/>
</dbReference>
<dbReference type="Gene3D" id="1.10.8.60">
    <property type="match status" value="1"/>
</dbReference>
<dbReference type="PRINTS" id="PR01590">
    <property type="entry name" value="HTHFIS"/>
</dbReference>
<dbReference type="Pfam" id="PF02954">
    <property type="entry name" value="HTH_8"/>
    <property type="match status" value="1"/>
</dbReference>
<dbReference type="RefSeq" id="WP_084664350.1">
    <property type="nucleotide sequence ID" value="NZ_LT838272.1"/>
</dbReference>
<sequence length="645" mass="72018">MSVRIVVVSWGKLTEIVQEVKDLVKGEAKIEILEGLFDQRATLELARELESSGKVDVFVSGGGNARMLRANLSTPVVSINISGYDMIKAILKHHVEGEPVYIVHFGDVIQELNDLKEVLPFPVYQIALNDPSEGVQFFRQLQQQGQRAIIVGASLAWEMANQYGFKSVYIYSKKAVLEALNQAVEMANVKRREMAKTERIQAILDFICDGIVACDQEGIITAFNPAAQLITGIEVEEALGKRVQDVLPQLKLEEVLQQESQPTFNNVVKVKERQIMVNKVPVNVKGETVGVVATLHDIATIQKAEYQIRRKLASGGLKARATFEDIVGDSEVMLNTIRQAQKYATTSATVLILGETGTGKELFAQAIHNASPRRDSHFVAINCAALPENLLESELFGYEEGAFTGAKKAGKPGLFELAHNGTIFLDEIGDLPPSLQAKLLRVLQQKEVMRIGGQTVIPIDVRVIAATNCDLWKAVQEGRFRRDLYYRLNVLPLRLPPLRERVEDIPALVRDMLFKNHRWLVHYAGTIAREIIEKLPGYSWPGNVRELENILERISALAAGQSLSVKMIKELVHQALADQKYLDFSSKIEVETILEPSTLQKHQRSIERNIIYKVLNETGGNKTKAAKLLGISRSTLWRKLKELSH</sequence>
<dbReference type="FunFam" id="3.40.50.300:FF:000006">
    <property type="entry name" value="DNA-binding transcriptional regulator NtrC"/>
    <property type="match status" value="1"/>
</dbReference>
<dbReference type="GO" id="GO:0043565">
    <property type="term" value="F:sequence-specific DNA binding"/>
    <property type="evidence" value="ECO:0007669"/>
    <property type="project" value="InterPro"/>
</dbReference>
<dbReference type="SUPFAM" id="SSF159800">
    <property type="entry name" value="PrpR receptor domain-like"/>
    <property type="match status" value="1"/>
</dbReference>
<dbReference type="InterPro" id="IPR002078">
    <property type="entry name" value="Sigma_54_int"/>
</dbReference>
<dbReference type="Gene3D" id="1.10.10.60">
    <property type="entry name" value="Homeodomain-like"/>
    <property type="match status" value="1"/>
</dbReference>
<dbReference type="SUPFAM" id="SSF52540">
    <property type="entry name" value="P-loop containing nucleoside triphosphate hydrolases"/>
    <property type="match status" value="1"/>
</dbReference>
<dbReference type="PANTHER" id="PTHR32071:SF57">
    <property type="entry name" value="C4-DICARBOXYLATE TRANSPORT TRANSCRIPTIONAL REGULATORY PROTEIN DCTD"/>
    <property type="match status" value="1"/>
</dbReference>
<evidence type="ECO:0000256" key="2">
    <source>
        <dbReference type="ARBA" id="ARBA00022840"/>
    </source>
</evidence>
<keyword evidence="9" id="KW-1185">Reference proteome</keyword>
<dbReference type="SMART" id="SM00382">
    <property type="entry name" value="AAA"/>
    <property type="match status" value="1"/>
</dbReference>
<dbReference type="CDD" id="cd00130">
    <property type="entry name" value="PAS"/>
    <property type="match status" value="1"/>
</dbReference>
<dbReference type="PROSITE" id="PS00688">
    <property type="entry name" value="SIGMA54_INTERACT_3"/>
    <property type="match status" value="1"/>
</dbReference>
<reference evidence="8 9" key="1">
    <citation type="submission" date="2017-04" db="EMBL/GenBank/DDBJ databases">
        <authorList>
            <person name="Afonso C.L."/>
            <person name="Miller P.J."/>
            <person name="Scott M.A."/>
            <person name="Spackman E."/>
            <person name="Goraichik I."/>
            <person name="Dimitrov K.M."/>
            <person name="Suarez D.L."/>
            <person name="Swayne D.E."/>
        </authorList>
    </citation>
    <scope>NUCLEOTIDE SEQUENCE [LARGE SCALE GENOMIC DNA]</scope>
    <source>
        <strain evidence="8 9">ToBE</strain>
    </source>
</reference>
<accession>A0A1W1VJN2</accession>
<dbReference type="Proteomes" id="UP000192569">
    <property type="component" value="Chromosome I"/>
</dbReference>
<dbReference type="SUPFAM" id="SSF46689">
    <property type="entry name" value="Homeodomain-like"/>
    <property type="match status" value="1"/>
</dbReference>
<name>A0A1W1VJN2_9FIRM</name>
<dbReference type="Gene3D" id="3.30.450.20">
    <property type="entry name" value="PAS domain"/>
    <property type="match status" value="1"/>
</dbReference>
<evidence type="ECO:0000256" key="4">
    <source>
        <dbReference type="ARBA" id="ARBA00023125"/>
    </source>
</evidence>
<dbReference type="InterPro" id="IPR025943">
    <property type="entry name" value="Sigma_54_int_dom_ATP-bd_2"/>
</dbReference>
<keyword evidence="2" id="KW-0067">ATP-binding</keyword>
<dbReference type="InterPro" id="IPR035965">
    <property type="entry name" value="PAS-like_dom_sf"/>
</dbReference>
<dbReference type="InterPro" id="IPR013767">
    <property type="entry name" value="PAS_fold"/>
</dbReference>
<dbReference type="AlphaFoldDB" id="A0A1W1VJN2"/>
<dbReference type="InterPro" id="IPR025944">
    <property type="entry name" value="Sigma_54_int_dom_CS"/>
</dbReference>
<dbReference type="PROSITE" id="PS50045">
    <property type="entry name" value="SIGMA54_INTERACT_4"/>
    <property type="match status" value="1"/>
</dbReference>
<dbReference type="Gene3D" id="3.40.50.2300">
    <property type="match status" value="1"/>
</dbReference>
<dbReference type="Gene3D" id="3.40.50.10660">
    <property type="entry name" value="PrpR receptor domain-like"/>
    <property type="match status" value="1"/>
</dbReference>
<dbReference type="GO" id="GO:0000156">
    <property type="term" value="F:phosphorelay response regulator activity"/>
    <property type="evidence" value="ECO:0007669"/>
    <property type="project" value="InterPro"/>
</dbReference>
<protein>
    <submittedName>
        <fullName evidence="8">Transcriptional regulator, propionate catabolism operon regulatory protein</fullName>
    </submittedName>
</protein>
<keyword evidence="5" id="KW-0804">Transcription</keyword>
<evidence type="ECO:0000313" key="9">
    <source>
        <dbReference type="Proteomes" id="UP000192569"/>
    </source>
</evidence>
<dbReference type="InterPro" id="IPR010524">
    <property type="entry name" value="Sig_transdc_resp-reg_PrpR_N"/>
</dbReference>
<evidence type="ECO:0000256" key="5">
    <source>
        <dbReference type="ARBA" id="ARBA00023163"/>
    </source>
</evidence>
<dbReference type="Pfam" id="PF00989">
    <property type="entry name" value="PAS"/>
    <property type="match status" value="1"/>
</dbReference>
<organism evidence="8 9">
    <name type="scientific">Thermanaeromonas toyohensis ToBE</name>
    <dbReference type="NCBI Taxonomy" id="698762"/>
    <lineage>
        <taxon>Bacteria</taxon>
        <taxon>Bacillati</taxon>
        <taxon>Bacillota</taxon>
        <taxon>Clostridia</taxon>
        <taxon>Neomoorellales</taxon>
        <taxon>Neomoorellaceae</taxon>
        <taxon>Thermanaeromonas</taxon>
    </lineage>
</organism>
<proteinExistence type="predicted"/>
<dbReference type="SUPFAM" id="SSF55785">
    <property type="entry name" value="PYP-like sensor domain (PAS domain)"/>
    <property type="match status" value="1"/>
</dbReference>
<evidence type="ECO:0000313" key="8">
    <source>
        <dbReference type="EMBL" id="SMB93440.1"/>
    </source>
</evidence>
<evidence type="ECO:0000259" key="6">
    <source>
        <dbReference type="PROSITE" id="PS50045"/>
    </source>
</evidence>
<keyword evidence="4" id="KW-0238">DNA-binding</keyword>
<feature type="domain" description="PAS" evidence="7">
    <location>
        <begin position="196"/>
        <end position="269"/>
    </location>
</feature>
<dbReference type="STRING" id="698762.SAMN00808754_0855"/>
<dbReference type="SMART" id="SM00091">
    <property type="entry name" value="PAS"/>
    <property type="match status" value="1"/>
</dbReference>
<dbReference type="Pfam" id="PF00158">
    <property type="entry name" value="Sigma54_activat"/>
    <property type="match status" value="1"/>
</dbReference>
<dbReference type="OrthoDB" id="9803970at2"/>
<evidence type="ECO:0000259" key="7">
    <source>
        <dbReference type="PROSITE" id="PS50112"/>
    </source>
</evidence>
<dbReference type="GO" id="GO:0006355">
    <property type="term" value="P:regulation of DNA-templated transcription"/>
    <property type="evidence" value="ECO:0007669"/>
    <property type="project" value="InterPro"/>
</dbReference>